<dbReference type="Pfam" id="PF00501">
    <property type="entry name" value="AMP-binding"/>
    <property type="match status" value="1"/>
</dbReference>
<dbReference type="Proteomes" id="UP000315947">
    <property type="component" value="Chromosome"/>
</dbReference>
<dbReference type="InterPro" id="IPR042099">
    <property type="entry name" value="ANL_N_sf"/>
</dbReference>
<dbReference type="PANTHER" id="PTHR24096:SF267">
    <property type="entry name" value="MALONATE--COA LIGASE ACSF3, MITOCHONDRIAL"/>
    <property type="match status" value="1"/>
</dbReference>
<accession>A0ABX5X2A6</accession>
<evidence type="ECO:0000313" key="2">
    <source>
        <dbReference type="EMBL" id="QDO83421.1"/>
    </source>
</evidence>
<proteinExistence type="predicted"/>
<feature type="domain" description="AMP-dependent synthetase/ligase" evidence="1">
    <location>
        <begin position="117"/>
        <end position="307"/>
    </location>
</feature>
<evidence type="ECO:0000313" key="3">
    <source>
        <dbReference type="Proteomes" id="UP000315947"/>
    </source>
</evidence>
<dbReference type="Gene3D" id="3.40.50.12780">
    <property type="entry name" value="N-terminal domain of ligase-like"/>
    <property type="match status" value="1"/>
</dbReference>
<protein>
    <submittedName>
        <fullName evidence="2">AMP-binding protein</fullName>
    </submittedName>
</protein>
<organism evidence="2 3">
    <name type="scientific">Shewanella psychropiezotolerans</name>
    <dbReference type="NCBI Taxonomy" id="2593655"/>
    <lineage>
        <taxon>Bacteria</taxon>
        <taxon>Pseudomonadati</taxon>
        <taxon>Pseudomonadota</taxon>
        <taxon>Gammaproteobacteria</taxon>
        <taxon>Alteromonadales</taxon>
        <taxon>Shewanellaceae</taxon>
        <taxon>Shewanella</taxon>
    </lineage>
</organism>
<dbReference type="PANTHER" id="PTHR24096">
    <property type="entry name" value="LONG-CHAIN-FATTY-ACID--COA LIGASE"/>
    <property type="match status" value="1"/>
</dbReference>
<evidence type="ECO:0000259" key="1">
    <source>
        <dbReference type="Pfam" id="PF00501"/>
    </source>
</evidence>
<reference evidence="2 3" key="1">
    <citation type="submission" date="2019-07" db="EMBL/GenBank/DDBJ databases">
        <title>Shewanella sp. YLB-06 whole genomic sequence.</title>
        <authorList>
            <person name="Yu L."/>
        </authorList>
    </citation>
    <scope>NUCLEOTIDE SEQUENCE [LARGE SCALE GENOMIC DNA]</scope>
    <source>
        <strain evidence="2 3">YLB-06</strain>
    </source>
</reference>
<dbReference type="SUPFAM" id="SSF56801">
    <property type="entry name" value="Acetyl-CoA synthetase-like"/>
    <property type="match status" value="1"/>
</dbReference>
<dbReference type="PROSITE" id="PS00455">
    <property type="entry name" value="AMP_BINDING"/>
    <property type="match status" value="1"/>
</dbReference>
<name>A0ABX5X2A6_9GAMM</name>
<dbReference type="InterPro" id="IPR000873">
    <property type="entry name" value="AMP-dep_synth/lig_dom"/>
</dbReference>
<sequence>MGRNMYWQTQFDSHIAAGRGGSPALLCGDIELNYRQLKLAIQARQKALTVNIQSGQVCALALQPSLTSVISYLACMDAGIPLLLLDKQQTDSVNDRLMDLYRVAWLLDVTAGEDKAIAPKEAPVRKDLALLLATSGSTGAPKAVMLSRKNIVSNACSIAEYLPMRTNDIAITCLPLHYSFGLSVLNSHLWLGACVLLSDEAMLSRTFWQHVIKYRVNSLSGVPFSYQMLKNLRIEGMDLPDLRYLTQAGGKLPHTLVTHFTALAKDKGWSFYIMYGQTEATARIAYLPPEHLESHGDCIGKAIPGGSFSLKMSRGCVLPAQSWPESCIIGGQCDVRLCRLLSRLTWY</sequence>
<dbReference type="EMBL" id="CP041614">
    <property type="protein sequence ID" value="QDO83421.1"/>
    <property type="molecule type" value="Genomic_DNA"/>
</dbReference>
<dbReference type="InterPro" id="IPR020845">
    <property type="entry name" value="AMP-binding_CS"/>
</dbReference>
<gene>
    <name evidence="2" type="ORF">FM037_09515</name>
</gene>
<keyword evidence="3" id="KW-1185">Reference proteome</keyword>